<feature type="transmembrane region" description="Helical" evidence="10">
    <location>
        <begin position="69"/>
        <end position="86"/>
    </location>
</feature>
<feature type="transmembrane region" description="Helical" evidence="10">
    <location>
        <begin position="374"/>
        <end position="399"/>
    </location>
</feature>
<evidence type="ECO:0000256" key="4">
    <source>
        <dbReference type="ARBA" id="ARBA00022989"/>
    </source>
</evidence>
<dbReference type="InterPro" id="IPR050368">
    <property type="entry name" value="ClC-type_chloride_channel"/>
</dbReference>
<dbReference type="RefSeq" id="WP_136555213.1">
    <property type="nucleotide sequence ID" value="NZ_STGJ01000018.1"/>
</dbReference>
<dbReference type="InterPro" id="IPR014743">
    <property type="entry name" value="Cl-channel_core"/>
</dbReference>
<keyword evidence="3 10" id="KW-0812">Transmembrane</keyword>
<keyword evidence="12" id="KW-1185">Reference proteome</keyword>
<comment type="subcellular location">
    <subcellularLocation>
        <location evidence="1">Membrane</location>
        <topology evidence="1">Multi-pass membrane protein</topology>
    </subcellularLocation>
</comment>
<keyword evidence="9" id="KW-0407">Ion channel</keyword>
<dbReference type="Gene3D" id="1.10.3080.10">
    <property type="entry name" value="Clc chloride channel"/>
    <property type="match status" value="1"/>
</dbReference>
<name>A0A4T0UL87_9NEIS</name>
<accession>A0A4T0UL87</accession>
<keyword evidence="4 10" id="KW-1133">Transmembrane helix</keyword>
<comment type="caution">
    <text evidence="11">The sequence shown here is derived from an EMBL/GenBank/DDBJ whole genome shotgun (WGS) entry which is preliminary data.</text>
</comment>
<dbReference type="GO" id="GO:0005254">
    <property type="term" value="F:chloride channel activity"/>
    <property type="evidence" value="ECO:0007669"/>
    <property type="project" value="UniProtKB-KW"/>
</dbReference>
<reference evidence="11 12" key="1">
    <citation type="submission" date="2019-04" db="EMBL/GenBank/DDBJ databases">
        <title>Crenobacter sp. nov.</title>
        <authorList>
            <person name="Shi S."/>
        </authorList>
    </citation>
    <scope>NUCLEOTIDE SEQUENCE [LARGE SCALE GENOMIC DNA]</scope>
    <source>
        <strain evidence="11 12">GY 70310</strain>
    </source>
</reference>
<evidence type="ECO:0000313" key="11">
    <source>
        <dbReference type="EMBL" id="TIC79216.1"/>
    </source>
</evidence>
<evidence type="ECO:0000256" key="1">
    <source>
        <dbReference type="ARBA" id="ARBA00004141"/>
    </source>
</evidence>
<dbReference type="AlphaFoldDB" id="A0A4T0UL87"/>
<evidence type="ECO:0000256" key="10">
    <source>
        <dbReference type="SAM" id="Phobius"/>
    </source>
</evidence>
<evidence type="ECO:0000256" key="9">
    <source>
        <dbReference type="ARBA" id="ARBA00023303"/>
    </source>
</evidence>
<feature type="transmembrane region" description="Helical" evidence="10">
    <location>
        <begin position="283"/>
        <end position="301"/>
    </location>
</feature>
<organism evidence="11 12">
    <name type="scientific">Crenobacter intestini</name>
    <dbReference type="NCBI Taxonomy" id="2563443"/>
    <lineage>
        <taxon>Bacteria</taxon>
        <taxon>Pseudomonadati</taxon>
        <taxon>Pseudomonadota</taxon>
        <taxon>Betaproteobacteria</taxon>
        <taxon>Neisseriales</taxon>
        <taxon>Neisseriaceae</taxon>
        <taxon>Crenobacter</taxon>
    </lineage>
</organism>
<proteinExistence type="predicted"/>
<dbReference type="EMBL" id="STGJ01000018">
    <property type="protein sequence ID" value="TIC79216.1"/>
    <property type="molecule type" value="Genomic_DNA"/>
</dbReference>
<evidence type="ECO:0000256" key="7">
    <source>
        <dbReference type="ARBA" id="ARBA00023173"/>
    </source>
</evidence>
<keyword evidence="2" id="KW-0813">Transport</keyword>
<dbReference type="PANTHER" id="PTHR43427">
    <property type="entry name" value="CHLORIDE CHANNEL PROTEIN CLC-E"/>
    <property type="match status" value="1"/>
</dbReference>
<sequence>MPLSPPPAIVATSRRVSRRMGFLFLTLRLWRRRLELWVAAILIGLTAVVFSLGGHALHELFFRIYENSPHWALLITPLGLALSVYLSRHVLVGAGGGGIPQSIAALEADAGVLRERFLTLKVAVGKTFLTLLGIGSGATFGYEGPIVQIGAAIKYRLGIRSIGAGGYGRGLILAGSAASVAAAFNAPLAGIVFAIEEMGRTFNQKASSTILLSVIIAGLTAYAFLGNYSYFGTASVSIHYLRGWTAILATGLAGGVAGGLTARLILAMSSALPGPLEKFRRSMPILFAAACGLAIAVIGISNDGVTFGTGYFRARDIIEGHTEGLENYGLLKLSTLLLSYLSGATGGIFAPALSVGAGIGLNVAAWLPSQPETAVVLLGMVAFFAGMTRAPVTGFVIVMEMTDSSTMLIPLMASALIAAAVSRLFNRHSLYDAQARMLLRTLRAARVPAN</sequence>
<evidence type="ECO:0000256" key="8">
    <source>
        <dbReference type="ARBA" id="ARBA00023214"/>
    </source>
</evidence>
<keyword evidence="5" id="KW-0406">Ion transport</keyword>
<dbReference type="Pfam" id="PF00654">
    <property type="entry name" value="Voltage_CLC"/>
    <property type="match status" value="1"/>
</dbReference>
<dbReference type="OrthoDB" id="9767361at2"/>
<evidence type="ECO:0000256" key="6">
    <source>
        <dbReference type="ARBA" id="ARBA00023136"/>
    </source>
</evidence>
<evidence type="ECO:0000256" key="3">
    <source>
        <dbReference type="ARBA" id="ARBA00022692"/>
    </source>
</evidence>
<feature type="transmembrane region" description="Helical" evidence="10">
    <location>
        <begin position="340"/>
        <end position="367"/>
    </location>
</feature>
<evidence type="ECO:0000256" key="5">
    <source>
        <dbReference type="ARBA" id="ARBA00023065"/>
    </source>
</evidence>
<keyword evidence="7" id="KW-0869">Chloride channel</keyword>
<dbReference type="CDD" id="cd01034">
    <property type="entry name" value="EriC_like"/>
    <property type="match status" value="1"/>
</dbReference>
<dbReference type="Proteomes" id="UP000308891">
    <property type="component" value="Unassembled WGS sequence"/>
</dbReference>
<feature type="transmembrane region" description="Helical" evidence="10">
    <location>
        <begin position="243"/>
        <end position="262"/>
    </location>
</feature>
<dbReference type="PANTHER" id="PTHR43427:SF6">
    <property type="entry name" value="CHLORIDE CHANNEL PROTEIN CLC-E"/>
    <property type="match status" value="1"/>
</dbReference>
<feature type="transmembrane region" description="Helical" evidence="10">
    <location>
        <begin position="210"/>
        <end position="231"/>
    </location>
</feature>
<keyword evidence="8" id="KW-0868">Chloride</keyword>
<dbReference type="InterPro" id="IPR001807">
    <property type="entry name" value="ClC"/>
</dbReference>
<feature type="transmembrane region" description="Helical" evidence="10">
    <location>
        <begin position="405"/>
        <end position="426"/>
    </location>
</feature>
<keyword evidence="6 10" id="KW-0472">Membrane</keyword>
<gene>
    <name evidence="11" type="ORF">E5K04_14030</name>
</gene>
<dbReference type="GO" id="GO:0034707">
    <property type="term" value="C:chloride channel complex"/>
    <property type="evidence" value="ECO:0007669"/>
    <property type="project" value="UniProtKB-KW"/>
</dbReference>
<feature type="transmembrane region" description="Helical" evidence="10">
    <location>
        <begin position="36"/>
        <end position="57"/>
    </location>
</feature>
<dbReference type="PRINTS" id="PR00762">
    <property type="entry name" value="CLCHANNEL"/>
</dbReference>
<evidence type="ECO:0000256" key="2">
    <source>
        <dbReference type="ARBA" id="ARBA00022448"/>
    </source>
</evidence>
<evidence type="ECO:0000313" key="12">
    <source>
        <dbReference type="Proteomes" id="UP000308891"/>
    </source>
</evidence>
<dbReference type="SUPFAM" id="SSF81340">
    <property type="entry name" value="Clc chloride channel"/>
    <property type="match status" value="1"/>
</dbReference>
<protein>
    <submittedName>
        <fullName evidence="11">Chloride channel protein</fullName>
    </submittedName>
</protein>